<dbReference type="Proteomes" id="UP000000305">
    <property type="component" value="Unassembled WGS sequence"/>
</dbReference>
<dbReference type="PANTHER" id="PTHR46576:SF1">
    <property type="entry name" value="BROMO ADJACENT HOMOLOGY DOMAIN-CONTAINING 1 PROTEIN"/>
    <property type="match status" value="1"/>
</dbReference>
<dbReference type="HOGENOM" id="CLU_147087_0_0_1"/>
<evidence type="ECO:0000313" key="2">
    <source>
        <dbReference type="EMBL" id="EFX85014.1"/>
    </source>
</evidence>
<dbReference type="InParanoid" id="E9G6C6"/>
<evidence type="ECO:0000313" key="3">
    <source>
        <dbReference type="Proteomes" id="UP000000305"/>
    </source>
</evidence>
<dbReference type="InterPro" id="IPR001025">
    <property type="entry name" value="BAH_dom"/>
</dbReference>
<sequence length="122" mass="14460">MMMSLLWYYRPEHTDGGRRTTDLDDEIFASRHRDVCSVACIEDKCYVLTFNEYCRYRKRAKMTEQGLPPPSGVLIPSMTSETSEYPRRLRLPPTCTTTTADRVFLCRRVYDFRQKRIVKYSI</sequence>
<name>E9G6C6_DAPPU</name>
<dbReference type="OrthoDB" id="1922186at2759"/>
<dbReference type="OMA" id="AKISAIW"/>
<dbReference type="PROSITE" id="PS51038">
    <property type="entry name" value="BAH"/>
    <property type="match status" value="1"/>
</dbReference>
<evidence type="ECO:0000259" key="1">
    <source>
        <dbReference type="PROSITE" id="PS51038"/>
    </source>
</evidence>
<proteinExistence type="predicted"/>
<dbReference type="Pfam" id="PF01426">
    <property type="entry name" value="BAH"/>
    <property type="match status" value="1"/>
</dbReference>
<organism evidence="2 3">
    <name type="scientific">Daphnia pulex</name>
    <name type="common">Water flea</name>
    <dbReference type="NCBI Taxonomy" id="6669"/>
    <lineage>
        <taxon>Eukaryota</taxon>
        <taxon>Metazoa</taxon>
        <taxon>Ecdysozoa</taxon>
        <taxon>Arthropoda</taxon>
        <taxon>Crustacea</taxon>
        <taxon>Branchiopoda</taxon>
        <taxon>Diplostraca</taxon>
        <taxon>Cladocera</taxon>
        <taxon>Anomopoda</taxon>
        <taxon>Daphniidae</taxon>
        <taxon>Daphnia</taxon>
    </lineage>
</organism>
<dbReference type="EMBL" id="GL732533">
    <property type="protein sequence ID" value="EFX85014.1"/>
    <property type="molecule type" value="Genomic_DNA"/>
</dbReference>
<accession>E9G6C6</accession>
<dbReference type="Gene3D" id="2.30.30.490">
    <property type="match status" value="1"/>
</dbReference>
<keyword evidence="3" id="KW-1185">Reference proteome</keyword>
<protein>
    <recommendedName>
        <fullName evidence="1">BAH domain-containing protein</fullName>
    </recommendedName>
</protein>
<dbReference type="PhylomeDB" id="E9G6C6"/>
<dbReference type="PANTHER" id="PTHR46576">
    <property type="entry name" value="BROMO ADJACENT HOMOLOGY DOMAIN-CONTAINING 1 PROTEIN"/>
    <property type="match status" value="1"/>
</dbReference>
<reference evidence="2 3" key="1">
    <citation type="journal article" date="2011" name="Science">
        <title>The ecoresponsive genome of Daphnia pulex.</title>
        <authorList>
            <person name="Colbourne J.K."/>
            <person name="Pfrender M.E."/>
            <person name="Gilbert D."/>
            <person name="Thomas W.K."/>
            <person name="Tucker A."/>
            <person name="Oakley T.H."/>
            <person name="Tokishita S."/>
            <person name="Aerts A."/>
            <person name="Arnold G.J."/>
            <person name="Basu M.K."/>
            <person name="Bauer D.J."/>
            <person name="Caceres C.E."/>
            <person name="Carmel L."/>
            <person name="Casola C."/>
            <person name="Choi J.H."/>
            <person name="Detter J.C."/>
            <person name="Dong Q."/>
            <person name="Dusheyko S."/>
            <person name="Eads B.D."/>
            <person name="Frohlich T."/>
            <person name="Geiler-Samerotte K.A."/>
            <person name="Gerlach D."/>
            <person name="Hatcher P."/>
            <person name="Jogdeo S."/>
            <person name="Krijgsveld J."/>
            <person name="Kriventseva E.V."/>
            <person name="Kultz D."/>
            <person name="Laforsch C."/>
            <person name="Lindquist E."/>
            <person name="Lopez J."/>
            <person name="Manak J.R."/>
            <person name="Muller J."/>
            <person name="Pangilinan J."/>
            <person name="Patwardhan R.P."/>
            <person name="Pitluck S."/>
            <person name="Pritham E.J."/>
            <person name="Rechtsteiner A."/>
            <person name="Rho M."/>
            <person name="Rogozin I.B."/>
            <person name="Sakarya O."/>
            <person name="Salamov A."/>
            <person name="Schaack S."/>
            <person name="Shapiro H."/>
            <person name="Shiga Y."/>
            <person name="Skalitzky C."/>
            <person name="Smith Z."/>
            <person name="Souvorov A."/>
            <person name="Sung W."/>
            <person name="Tang Z."/>
            <person name="Tsuchiya D."/>
            <person name="Tu H."/>
            <person name="Vos H."/>
            <person name="Wang M."/>
            <person name="Wolf Y.I."/>
            <person name="Yamagata H."/>
            <person name="Yamada T."/>
            <person name="Ye Y."/>
            <person name="Shaw J.R."/>
            <person name="Andrews J."/>
            <person name="Crease T.J."/>
            <person name="Tang H."/>
            <person name="Lucas S.M."/>
            <person name="Robertson H.M."/>
            <person name="Bork P."/>
            <person name="Koonin E.V."/>
            <person name="Zdobnov E.M."/>
            <person name="Grigoriev I.V."/>
            <person name="Lynch M."/>
            <person name="Boore J.L."/>
        </authorList>
    </citation>
    <scope>NUCLEOTIDE SEQUENCE [LARGE SCALE GENOMIC DNA]</scope>
</reference>
<dbReference type="AlphaFoldDB" id="E9G6C6"/>
<dbReference type="STRING" id="6669.E9G6C6"/>
<dbReference type="InterPro" id="IPR043151">
    <property type="entry name" value="BAH_sf"/>
</dbReference>
<dbReference type="InterPro" id="IPR053032">
    <property type="entry name" value="BAH_domain-containing"/>
</dbReference>
<gene>
    <name evidence="2" type="ORF">DAPPUDRAFT_46413</name>
</gene>
<feature type="domain" description="BAH" evidence="1">
    <location>
        <begin position="1"/>
        <end position="121"/>
    </location>
</feature>
<dbReference type="eggNOG" id="KOG1886">
    <property type="taxonomic scope" value="Eukaryota"/>
</dbReference>
<dbReference type="GO" id="GO:0003682">
    <property type="term" value="F:chromatin binding"/>
    <property type="evidence" value="ECO:0007669"/>
    <property type="project" value="InterPro"/>
</dbReference>
<dbReference type="KEGG" id="dpx:DAPPUDRAFT_46413"/>